<keyword evidence="4 5" id="KW-0472">Membrane</keyword>
<evidence type="ECO:0000256" key="5">
    <source>
        <dbReference type="RuleBase" id="RU363032"/>
    </source>
</evidence>
<feature type="domain" description="ABC transmembrane type-1" evidence="6">
    <location>
        <begin position="65"/>
        <end position="259"/>
    </location>
</feature>
<feature type="transmembrane region" description="Helical" evidence="5">
    <location>
        <begin position="297"/>
        <end position="318"/>
    </location>
</feature>
<feature type="transmembrane region" description="Helical" evidence="5">
    <location>
        <begin position="339"/>
        <end position="359"/>
    </location>
</feature>
<keyword evidence="3 5" id="KW-1133">Transmembrane helix</keyword>
<protein>
    <submittedName>
        <fullName evidence="7">Metal ABC transporter permease</fullName>
    </submittedName>
</protein>
<dbReference type="PANTHER" id="PTHR42744:SF1">
    <property type="entry name" value="BINDING-PROTEIN-DEPENDENT TRANSPORT SYSTEMS INNER MEMBRANE COMPONENT"/>
    <property type="match status" value="1"/>
</dbReference>
<dbReference type="AlphaFoldDB" id="A0A2I7N7Y9"/>
<feature type="transmembrane region" description="Helical" evidence="5">
    <location>
        <begin position="540"/>
        <end position="562"/>
    </location>
</feature>
<feature type="transmembrane region" description="Helical" evidence="5">
    <location>
        <begin position="379"/>
        <end position="398"/>
    </location>
</feature>
<feature type="transmembrane region" description="Helical" evidence="5">
    <location>
        <begin position="236"/>
        <end position="255"/>
    </location>
</feature>
<evidence type="ECO:0000313" key="7">
    <source>
        <dbReference type="EMBL" id="AUR52578.1"/>
    </source>
</evidence>
<evidence type="ECO:0000313" key="8">
    <source>
        <dbReference type="Proteomes" id="UP000236655"/>
    </source>
</evidence>
<feature type="transmembrane region" description="Helical" evidence="5">
    <location>
        <begin position="410"/>
        <end position="432"/>
    </location>
</feature>
<dbReference type="Gene3D" id="1.10.3720.10">
    <property type="entry name" value="MetI-like"/>
    <property type="match status" value="2"/>
</dbReference>
<proteinExistence type="inferred from homology"/>
<gene>
    <name evidence="7" type="ORF">CUN60_09805</name>
</gene>
<evidence type="ECO:0000256" key="4">
    <source>
        <dbReference type="ARBA" id="ARBA00023136"/>
    </source>
</evidence>
<comment type="subcellular location">
    <subcellularLocation>
        <location evidence="1 5">Cell membrane</location>
        <topology evidence="1 5">Multi-pass membrane protein</topology>
    </subcellularLocation>
</comment>
<evidence type="ECO:0000259" key="6">
    <source>
        <dbReference type="PROSITE" id="PS50928"/>
    </source>
</evidence>
<evidence type="ECO:0000256" key="3">
    <source>
        <dbReference type="ARBA" id="ARBA00022989"/>
    </source>
</evidence>
<feature type="transmembrane region" description="Helical" evidence="5">
    <location>
        <begin position="103"/>
        <end position="125"/>
    </location>
</feature>
<dbReference type="RefSeq" id="WP_102951867.1">
    <property type="nucleotide sequence ID" value="NZ_CP024847.1"/>
</dbReference>
<organism evidence="7 8">
    <name type="scientific">Aquella oligotrophica</name>
    <dbReference type="NCBI Taxonomy" id="2067065"/>
    <lineage>
        <taxon>Bacteria</taxon>
        <taxon>Pseudomonadati</taxon>
        <taxon>Pseudomonadota</taxon>
        <taxon>Betaproteobacteria</taxon>
        <taxon>Neisseriales</taxon>
        <taxon>Neisseriaceae</taxon>
        <taxon>Aquella</taxon>
    </lineage>
</organism>
<dbReference type="EMBL" id="CP024847">
    <property type="protein sequence ID" value="AUR52578.1"/>
    <property type="molecule type" value="Genomic_DNA"/>
</dbReference>
<keyword evidence="5" id="KW-0813">Transport</keyword>
<dbReference type="CDD" id="cd06261">
    <property type="entry name" value="TM_PBP2"/>
    <property type="match status" value="2"/>
</dbReference>
<sequence length="576" mass="65535">MVKKPLIKAKPRNHYHWRNDLLLWVLLLTITVLLLKGWHDMHSTFSTPSGNIEVNLDPHLLPYYTLRTTMRLLLGLVFSLLFTFIFGVLAAKYKAAERVILPFVNFMESVPLVGFLTFTTVMFIALFPHNIMGLECAAIFGVFTGQAWNMMLIFYQTIRIVPNELNEASRMFHHGPWTRFWRIECPYSMPGLLWNTMVSQSAAWFAILATEAIPVKTNTVELPGVGSFMAEALTQANVSAVVWSVIALIVNIILLDQLMFRPLVRWVHKFKYEDTASKNQNTSWFYSLIRHSYSSIYMTRGLIAFAHFWVYGLPRLCYKFKLNYLVKVSPGGSAKVAKLWYVAIILICGYYGVLLWQFLPKADLLKMPLLMSYTAIRVFVAMALSVIIFVPLGVWIGLNQKLVKMFQPIIQVLAALPANLFYPLIAIILISYHQSLSIWSIFLIMLGTQWYILFNVIAGVSTLPYNLIEVSRMFHVRGLMWWRKFMIPAVFPYIVTGIISAAGGAWNAAIASELITWGKMTKQAVGLGAYISDTTANNELAQAALGCTVMCFMVALCIVFVWKPLYTIAETKFRIN</sequence>
<evidence type="ECO:0000256" key="2">
    <source>
        <dbReference type="ARBA" id="ARBA00022692"/>
    </source>
</evidence>
<accession>A0A2I7N7Y9</accession>
<dbReference type="GO" id="GO:0005886">
    <property type="term" value="C:plasma membrane"/>
    <property type="evidence" value="ECO:0007669"/>
    <property type="project" value="UniProtKB-SubCell"/>
</dbReference>
<feature type="transmembrane region" description="Helical" evidence="5">
    <location>
        <begin position="438"/>
        <end position="465"/>
    </location>
</feature>
<feature type="domain" description="ABC transmembrane type-1" evidence="6">
    <location>
        <begin position="371"/>
        <end position="562"/>
    </location>
</feature>
<name>A0A2I7N7Y9_9NEIS</name>
<evidence type="ECO:0000256" key="1">
    <source>
        <dbReference type="ARBA" id="ARBA00004651"/>
    </source>
</evidence>
<feature type="transmembrane region" description="Helical" evidence="5">
    <location>
        <begin position="72"/>
        <end position="91"/>
    </location>
</feature>
<dbReference type="Proteomes" id="UP000236655">
    <property type="component" value="Chromosome"/>
</dbReference>
<feature type="transmembrane region" description="Helical" evidence="5">
    <location>
        <begin position="131"/>
        <end position="155"/>
    </location>
</feature>
<dbReference type="GO" id="GO:0055085">
    <property type="term" value="P:transmembrane transport"/>
    <property type="evidence" value="ECO:0007669"/>
    <property type="project" value="InterPro"/>
</dbReference>
<dbReference type="Pfam" id="PF00528">
    <property type="entry name" value="BPD_transp_1"/>
    <property type="match status" value="2"/>
</dbReference>
<dbReference type="PANTHER" id="PTHR42744">
    <property type="entry name" value="BINDING-PROTEIN-DEPENDENT TRANSPORT SYSTEMS INNER MEMBRANE COMPONENT"/>
    <property type="match status" value="1"/>
</dbReference>
<feature type="transmembrane region" description="Helical" evidence="5">
    <location>
        <begin position="485"/>
        <end position="506"/>
    </location>
</feature>
<comment type="similarity">
    <text evidence="5">Belongs to the binding-protein-dependent transport system permease family.</text>
</comment>
<dbReference type="PROSITE" id="PS50928">
    <property type="entry name" value="ABC_TM1"/>
    <property type="match status" value="2"/>
</dbReference>
<dbReference type="KEGG" id="nba:CUN60_09805"/>
<dbReference type="InterPro" id="IPR000515">
    <property type="entry name" value="MetI-like"/>
</dbReference>
<feature type="transmembrane region" description="Helical" evidence="5">
    <location>
        <begin position="21"/>
        <end position="39"/>
    </location>
</feature>
<keyword evidence="2 5" id="KW-0812">Transmembrane</keyword>
<dbReference type="InterPro" id="IPR035906">
    <property type="entry name" value="MetI-like_sf"/>
</dbReference>
<keyword evidence="8" id="KW-1185">Reference proteome</keyword>
<dbReference type="OrthoDB" id="9806809at2"/>
<dbReference type="SUPFAM" id="SSF161098">
    <property type="entry name" value="MetI-like"/>
    <property type="match status" value="2"/>
</dbReference>
<reference evidence="8" key="1">
    <citation type="submission" date="2017-11" db="EMBL/GenBank/DDBJ databases">
        <authorList>
            <person name="Chan K.G."/>
            <person name="Lee L.S."/>
        </authorList>
    </citation>
    <scope>NUCLEOTIDE SEQUENCE [LARGE SCALE GENOMIC DNA]</scope>
    <source>
        <strain evidence="8">DSM 100970</strain>
    </source>
</reference>